<name>A0ABS8IPL9_9BURK</name>
<reference evidence="1 2" key="1">
    <citation type="submission" date="2021-11" db="EMBL/GenBank/DDBJ databases">
        <authorList>
            <person name="Huq M.A."/>
        </authorList>
    </citation>
    <scope>NUCLEOTIDE SEQUENCE [LARGE SCALE GENOMIC DNA]</scope>
    <source>
        <strain evidence="1 2">MAHUQ-52</strain>
    </source>
</reference>
<organism evidence="1 2">
    <name type="scientific">Massilia agrisoli</name>
    <dbReference type="NCBI Taxonomy" id="2892444"/>
    <lineage>
        <taxon>Bacteria</taxon>
        <taxon>Pseudomonadati</taxon>
        <taxon>Pseudomonadota</taxon>
        <taxon>Betaproteobacteria</taxon>
        <taxon>Burkholderiales</taxon>
        <taxon>Oxalobacteraceae</taxon>
        <taxon>Telluria group</taxon>
        <taxon>Massilia</taxon>
    </lineage>
</organism>
<dbReference type="EMBL" id="JAJHPV010000004">
    <property type="protein sequence ID" value="MCC6069836.1"/>
    <property type="molecule type" value="Genomic_DNA"/>
</dbReference>
<protein>
    <submittedName>
        <fullName evidence="1">Uncharacterized protein</fullName>
    </submittedName>
</protein>
<dbReference type="RefSeq" id="WP_229430767.1">
    <property type="nucleotide sequence ID" value="NZ_JAJHPV010000004.1"/>
</dbReference>
<accession>A0ABS8IPL9</accession>
<sequence length="315" mass="34138">MNEQSLIDSLASACEGQLPNRADVLALRPFTQDEVRTRANRFITLIHEADACSNDHLHPVTRDDRTVVQLAGGARAVIYHASGALQFSAGIAPLQAPFEQARDREQLTRLVTEAAQRLNIRDWAGDNGSLAFERLFQSKGQGADRNARASEPVLFRVTGAWRHAIAGIPVLGGASVALTLAGDARLDALSVRIRPAVSEKLDNAAIIAPELAARQVAARLASLLGNAKERLPGDVIASQTMRFGYLDLGKRKAQRVLAPVFVAQVVLRHRLETQGYIIAVPATERHYLDLPLFGNEAVGTRSRASNGGHCKEVLR</sequence>
<comment type="caution">
    <text evidence="1">The sequence shown here is derived from an EMBL/GenBank/DDBJ whole genome shotgun (WGS) entry which is preliminary data.</text>
</comment>
<evidence type="ECO:0000313" key="1">
    <source>
        <dbReference type="EMBL" id="MCC6069836.1"/>
    </source>
</evidence>
<proteinExistence type="predicted"/>
<evidence type="ECO:0000313" key="2">
    <source>
        <dbReference type="Proteomes" id="UP001198701"/>
    </source>
</evidence>
<keyword evidence="2" id="KW-1185">Reference proteome</keyword>
<dbReference type="Proteomes" id="UP001198701">
    <property type="component" value="Unassembled WGS sequence"/>
</dbReference>
<gene>
    <name evidence="1" type="ORF">LMJ30_02535</name>
</gene>